<keyword evidence="4" id="KW-0732">Signal</keyword>
<feature type="signal peptide" evidence="4">
    <location>
        <begin position="1"/>
        <end position="18"/>
    </location>
</feature>
<accession>A0A1E3J4F9</accession>
<evidence type="ECO:0000313" key="5">
    <source>
        <dbReference type="EMBL" id="ODN95732.1"/>
    </source>
</evidence>
<keyword evidence="3" id="KW-0862">Zinc</keyword>
<keyword evidence="2" id="KW-0479">Metal-binding</keyword>
<dbReference type="PANTHER" id="PTHR12857:SF0">
    <property type="entry name" value="CXXC MOTIF CONTAINING ZINC BINDING PROTEIN"/>
    <property type="match status" value="1"/>
</dbReference>
<dbReference type="EMBL" id="AWGH01000012">
    <property type="protein sequence ID" value="ODN95732.1"/>
    <property type="molecule type" value="Genomic_DNA"/>
</dbReference>
<dbReference type="SUPFAM" id="SSF141678">
    <property type="entry name" value="MAL13P1.257-like"/>
    <property type="match status" value="1"/>
</dbReference>
<sequence>MVVSTRLILCWIELTTVSFPQKLRVSISIELEGVTNVRPADDDYEYFFTVMCSSCREVHPKTVGLNRNASALSTINTTQGDEHEISGSKGSANFVWRCTNCKKEHSASFLPSAPKSKSTAPLPYSNSSQFSSFVTLDCRGLEFTEFHLRRGKWVCEGEDSGKAFEIDWDELAQEGEERWDDYDEDKGEAVGVSELKSKVERA</sequence>
<evidence type="ECO:0008006" key="7">
    <source>
        <dbReference type="Google" id="ProtNLM"/>
    </source>
</evidence>
<dbReference type="InterPro" id="IPR008584">
    <property type="entry name" value="CXXC_Zn-binding_euk"/>
</dbReference>
<dbReference type="GeneID" id="30193563"/>
<dbReference type="Proteomes" id="UP000094819">
    <property type="component" value="Unassembled WGS sequence"/>
</dbReference>
<evidence type="ECO:0000313" key="6">
    <source>
        <dbReference type="Proteomes" id="UP000094819"/>
    </source>
</evidence>
<protein>
    <recommendedName>
        <fullName evidence="7">DUF866 domain-containing protein</fullName>
    </recommendedName>
</protein>
<evidence type="ECO:0000256" key="2">
    <source>
        <dbReference type="ARBA" id="ARBA00022723"/>
    </source>
</evidence>
<evidence type="ECO:0000256" key="1">
    <source>
        <dbReference type="ARBA" id="ARBA00007818"/>
    </source>
</evidence>
<name>A0A1E3J4F9_9TREE</name>
<dbReference type="AlphaFoldDB" id="A0A1E3J4F9"/>
<evidence type="ECO:0000256" key="4">
    <source>
        <dbReference type="SAM" id="SignalP"/>
    </source>
</evidence>
<evidence type="ECO:0000256" key="3">
    <source>
        <dbReference type="ARBA" id="ARBA00022833"/>
    </source>
</evidence>
<dbReference type="GO" id="GO:0008270">
    <property type="term" value="F:zinc ion binding"/>
    <property type="evidence" value="ECO:0007669"/>
    <property type="project" value="TreeGrafter"/>
</dbReference>
<feature type="chain" id="PRO_5009130123" description="DUF866 domain-containing protein" evidence="4">
    <location>
        <begin position="19"/>
        <end position="202"/>
    </location>
</feature>
<keyword evidence="6" id="KW-1185">Reference proteome</keyword>
<comment type="caution">
    <text evidence="5">The sequence shown here is derived from an EMBL/GenBank/DDBJ whole genome shotgun (WGS) entry which is preliminary data.</text>
</comment>
<dbReference type="OrthoDB" id="10248838at2759"/>
<reference evidence="5 6" key="1">
    <citation type="submission" date="2016-06" db="EMBL/GenBank/DDBJ databases">
        <title>Evolution of pathogenesis and genome organization in the Tremellales.</title>
        <authorList>
            <person name="Cuomo C."/>
            <person name="Litvintseva A."/>
            <person name="Heitman J."/>
            <person name="Chen Y."/>
            <person name="Sun S."/>
            <person name="Springer D."/>
            <person name="Dromer F."/>
            <person name="Young S."/>
            <person name="Zeng Q."/>
            <person name="Chapman S."/>
            <person name="Gujja S."/>
            <person name="Saif S."/>
            <person name="Birren B."/>
        </authorList>
    </citation>
    <scope>NUCLEOTIDE SEQUENCE [LARGE SCALE GENOMIC DNA]</scope>
    <source>
        <strain evidence="5 6">CBS 7118</strain>
    </source>
</reference>
<gene>
    <name evidence="5" type="ORF">L198_04350</name>
</gene>
<proteinExistence type="inferred from homology"/>
<dbReference type="Pfam" id="PF05907">
    <property type="entry name" value="CXXC_Zn-b_euk"/>
    <property type="match status" value="1"/>
</dbReference>
<organism evidence="5 6">
    <name type="scientific">Cryptococcus wingfieldii CBS 7118</name>
    <dbReference type="NCBI Taxonomy" id="1295528"/>
    <lineage>
        <taxon>Eukaryota</taxon>
        <taxon>Fungi</taxon>
        <taxon>Dikarya</taxon>
        <taxon>Basidiomycota</taxon>
        <taxon>Agaricomycotina</taxon>
        <taxon>Tremellomycetes</taxon>
        <taxon>Tremellales</taxon>
        <taxon>Cryptococcaceae</taxon>
        <taxon>Cryptococcus</taxon>
    </lineage>
</organism>
<dbReference type="PANTHER" id="PTHR12857">
    <property type="entry name" value="CXXC MOTIF CONTAINING ZINC BINDING PROTEIN"/>
    <property type="match status" value="1"/>
</dbReference>
<dbReference type="RefSeq" id="XP_019031397.1">
    <property type="nucleotide sequence ID" value="XM_019176469.1"/>
</dbReference>
<comment type="similarity">
    <text evidence="1">Belongs to the UPF0587 family.</text>
</comment>